<dbReference type="AlphaFoldDB" id="A0A3M7RCU3"/>
<proteinExistence type="predicted"/>
<evidence type="ECO:0000313" key="1">
    <source>
        <dbReference type="EMBL" id="RNA21224.1"/>
    </source>
</evidence>
<sequence>MLDSTLRFSRRFFEREEPTFVSRSSLIRPLLEVGTGISMSFLFLWKLNSFMEMKKLMSVSIILLSCYNMGFTPAGPRSCLKVTSLKSSPSQDFFFKSPTKNPSPGYKILNTEEEINGKSIALGNPRVLFEISQYSEIWQSFYTLWCVRIKNEIHA</sequence>
<gene>
    <name evidence="1" type="ORF">BpHYR1_007626</name>
</gene>
<accession>A0A3M7RCU3</accession>
<evidence type="ECO:0000313" key="2">
    <source>
        <dbReference type="Proteomes" id="UP000276133"/>
    </source>
</evidence>
<organism evidence="1 2">
    <name type="scientific">Brachionus plicatilis</name>
    <name type="common">Marine rotifer</name>
    <name type="synonym">Brachionus muelleri</name>
    <dbReference type="NCBI Taxonomy" id="10195"/>
    <lineage>
        <taxon>Eukaryota</taxon>
        <taxon>Metazoa</taxon>
        <taxon>Spiralia</taxon>
        <taxon>Gnathifera</taxon>
        <taxon>Rotifera</taxon>
        <taxon>Eurotatoria</taxon>
        <taxon>Monogononta</taxon>
        <taxon>Pseudotrocha</taxon>
        <taxon>Ploima</taxon>
        <taxon>Brachionidae</taxon>
        <taxon>Brachionus</taxon>
    </lineage>
</organism>
<protein>
    <submittedName>
        <fullName evidence="1">Uncharacterized protein</fullName>
    </submittedName>
</protein>
<dbReference type="EMBL" id="REGN01003707">
    <property type="protein sequence ID" value="RNA21224.1"/>
    <property type="molecule type" value="Genomic_DNA"/>
</dbReference>
<name>A0A3M7RCU3_BRAPC</name>
<dbReference type="Proteomes" id="UP000276133">
    <property type="component" value="Unassembled WGS sequence"/>
</dbReference>
<reference evidence="1 2" key="1">
    <citation type="journal article" date="2018" name="Sci. Rep.">
        <title>Genomic signatures of local adaptation to the degree of environmental predictability in rotifers.</title>
        <authorList>
            <person name="Franch-Gras L."/>
            <person name="Hahn C."/>
            <person name="Garcia-Roger E.M."/>
            <person name="Carmona M.J."/>
            <person name="Serra M."/>
            <person name="Gomez A."/>
        </authorList>
    </citation>
    <scope>NUCLEOTIDE SEQUENCE [LARGE SCALE GENOMIC DNA]</scope>
    <source>
        <strain evidence="1">HYR1</strain>
    </source>
</reference>
<comment type="caution">
    <text evidence="1">The sequence shown here is derived from an EMBL/GenBank/DDBJ whole genome shotgun (WGS) entry which is preliminary data.</text>
</comment>
<keyword evidence="2" id="KW-1185">Reference proteome</keyword>